<accession>A0ACB8JR53</accession>
<sequence length="2002" mass="229973">MEFHTPQQVKDHLFEKGFLPRYIVWTWHGETDSKSTFTNCEDHSHSQRFRCHDYSNIIDMVEDAYEHCDRDPSSFKDMLEDAEKPLYPGAKHSKLSSLMRLYNVKGNYGWSDKGFSALLEVLADILPNNNTLPMSMYEVKKTMKVLGLEYEKIHACPNDCILYRNEFVDLAECPNCGASRLKRLFQSPQTAQNLTWHANKRIRDGKLRHPANSPAWQLIDNKWPKFAQEPRNLRLALSTDGVNPHSTLSTTYSCWPVILITYNLPPWLYMKRKFLMLSLLISGPKQPGNDLDVYLAPLIEDLKTLWDVGIDVYDSYRKETFNLRAVLMWTISDFSAYGNLSGCTVKGYYACPIFGIDTCACWLPHSRKMSYMGHRRFLPLGHLFRKLKKVFNGKQEWNEPPKTLSGEKIFNMVEDIDIKFGKKKAKKRKHDGGGGGGGDENITEKLYKKKSIFFELDYWKHLLVRHQLDVMHIEKNVCENIYGTLLHQPGKTKDGINARKDLESLKIRGKLVPDETNKKNKVLPPAPYTLSKKEKKQFCETLLSVKVPDGYSSNVQNLVSIDDCRLQGLKSHDCHTLMQQFLPLAIRNCLPINVRTAIIRMCFFFSTLCCKVVDPNTLDQLQEELVITLCLLQQYFPPSFFDIMIHLTVHLVEQVRLCGPVYLRWMYPFERQMKTLKDYVRNRYRPEGCIVESYIVEEALAFCAEYLSNCDVIGLPTGCPTDLSIEKPLGGANIKVVDDPLLAQAHRCVLMNTPEIQIYIEEHMHYLASRNPYKAKTNLWLQNEHIRTFSGWLQAKVAHDKANNVPIDEIVCWLANKPRSSVVTFSGYEINGFNFTTRDRDCNRVTQNSGVRVVANTLQISSSKDKSPHFGDMTFYGVIDEIWQLDYLMVKKTLFKCDWVDDRGVCTDNLGFTVVDLNRIGYKSDCFILACHAKQVFYVKDQLENNKSIVCSVTDKAYKLNGERCEDVDVFSLLSNKLPEMADDVEFTLPELYGRPRRRKQTKKKGLQKQEVSHKAAIEYNSYGVPVGKGRNDLRSYIGVIVRETISILLDDWRRVPLEMKETLWVHFQKKFKLSLKCKSQVLKWMGVASRNFRCELATEFVLPNKDDRKSLRLPPIEYPSIKKADWKLFVDKVLSEQFQEKSKKAKDKRAKNVYNHRLGSTGYCGMLYRKVSVKKESGVSEREIDRSEAWLMARADRDGKYASDVTPIAEKINELKSHVEQGTFQSQGSHDILSEALQKQPNGSRVQGVGQFVTPSMYFHVPDATELARERKMYQESFQFMSAQLERMNARLNAYSNTEVGSSNFPKPKTSTGVQIDNDQQSPETLGKRKADFPSGKSTPKSVKSKIKDSPTTISQATPQQTPEKVDCEITSKPTPRRSPRLTPKVLDRQFSCHDKVPNKEPPVIRPAEVAKKEPKVIIPAEVAKKKPRVIRPAEIAKKEPRVIRPAAKDLNVRVKNTRAAARSRKNDRSEYMNMFTMFIENSLPRLIRIRHNTATFGEIWETHLDKMICAEIIEFKELYPRVSFKDRTQYISKLLGLAELGQVIVFSYNPGAHWVLLAIDMVRRTTYYLDPLEGSPDEELMGIRIHQSINSDTKANVQWIPVKFKGVEEYTVKDLSLLRDQWATYVAKLITAYNREVTYKIFLEEANSGFRNPLCITSERRVNIIEPNGDIRAENSPPARHLSWDESQYYPTVDLSVSQPEVDRVRIEDDSFIPDPTEVHLDVEDKMLLDIEARTVHLDAEDMTLLDIEARIDSPPVLTITQPRCSNNYLPRLSLLASSNSICTNDSFLSVDNLASNEAGDDRDGLMERQQFSSKEVNNCGMFKIRKYCHVHSYSHDVSKKDHRQAFAKLIAQNIQFKYDGSSSSYRAEDIRQDFQQQYGYDISYHKAWRARECAMQIVRGSPEESYKLLPQYMAMLEKKNLGTRTFLKVDDTNHFKYFFMAIGSSLRGFSSSIRPIITVDSTFLKGKYKGTMFIATCKDGKNQIYPLAFGVSDSENDAS</sequence>
<dbReference type="EMBL" id="CM039175">
    <property type="protein sequence ID" value="KAH9734865.1"/>
    <property type="molecule type" value="Genomic_DNA"/>
</dbReference>
<name>A0ACB8JR53_CITSI</name>
<protein>
    <submittedName>
        <fullName evidence="1">Uncharacterized protein</fullName>
    </submittedName>
</protein>
<evidence type="ECO:0000313" key="2">
    <source>
        <dbReference type="Proteomes" id="UP000829398"/>
    </source>
</evidence>
<dbReference type="Proteomes" id="UP000829398">
    <property type="component" value="Chromosome 6"/>
</dbReference>
<gene>
    <name evidence="1" type="ORF">KPL71_017541</name>
</gene>
<evidence type="ECO:0000313" key="1">
    <source>
        <dbReference type="EMBL" id="KAH9734865.1"/>
    </source>
</evidence>
<proteinExistence type="predicted"/>
<organism evidence="1 2">
    <name type="scientific">Citrus sinensis</name>
    <name type="common">Sweet orange</name>
    <name type="synonym">Citrus aurantium var. sinensis</name>
    <dbReference type="NCBI Taxonomy" id="2711"/>
    <lineage>
        <taxon>Eukaryota</taxon>
        <taxon>Viridiplantae</taxon>
        <taxon>Streptophyta</taxon>
        <taxon>Embryophyta</taxon>
        <taxon>Tracheophyta</taxon>
        <taxon>Spermatophyta</taxon>
        <taxon>Magnoliopsida</taxon>
        <taxon>eudicotyledons</taxon>
        <taxon>Gunneridae</taxon>
        <taxon>Pentapetalae</taxon>
        <taxon>rosids</taxon>
        <taxon>malvids</taxon>
        <taxon>Sapindales</taxon>
        <taxon>Rutaceae</taxon>
        <taxon>Aurantioideae</taxon>
        <taxon>Citrus</taxon>
    </lineage>
</organism>
<comment type="caution">
    <text evidence="1">The sequence shown here is derived from an EMBL/GenBank/DDBJ whole genome shotgun (WGS) entry which is preliminary data.</text>
</comment>
<reference evidence="2" key="1">
    <citation type="journal article" date="2023" name="Hortic. Res.">
        <title>A chromosome-level phased genome enabling allele-level studies in sweet orange: a case study on citrus Huanglongbing tolerance.</title>
        <authorList>
            <person name="Wu B."/>
            <person name="Yu Q."/>
            <person name="Deng Z."/>
            <person name="Duan Y."/>
            <person name="Luo F."/>
            <person name="Gmitter F. Jr."/>
        </authorList>
    </citation>
    <scope>NUCLEOTIDE SEQUENCE [LARGE SCALE GENOMIC DNA]</scope>
    <source>
        <strain evidence="2">cv. Valencia</strain>
    </source>
</reference>
<keyword evidence="2" id="KW-1185">Reference proteome</keyword>